<keyword evidence="4" id="KW-0378">Hydrolase</keyword>
<evidence type="ECO:0000256" key="6">
    <source>
        <dbReference type="SAM" id="SignalP"/>
    </source>
</evidence>
<dbReference type="EnsemblMetazoa" id="CPIJ006124-RA">
    <property type="protein sequence ID" value="CPIJ006124-PA"/>
    <property type="gene ID" value="CPIJ006124"/>
</dbReference>
<dbReference type="Pfam" id="PF05577">
    <property type="entry name" value="Peptidase_S28"/>
    <property type="match status" value="1"/>
</dbReference>
<accession>B0WGS8</accession>
<dbReference type="SUPFAM" id="SSF53474">
    <property type="entry name" value="alpha/beta-Hydrolases"/>
    <property type="match status" value="1"/>
</dbReference>
<reference evidence="8" key="2">
    <citation type="submission" date="2021-02" db="UniProtKB">
        <authorList>
            <consortium name="EnsemblMetazoa"/>
        </authorList>
    </citation>
    <scope>IDENTIFICATION</scope>
    <source>
        <strain evidence="8">JHB</strain>
    </source>
</reference>
<protein>
    <submittedName>
        <fullName evidence="7">Prolylcarboxypeptidase</fullName>
    </submittedName>
</protein>
<proteinExistence type="inferred from homology"/>
<dbReference type="InterPro" id="IPR029058">
    <property type="entry name" value="AB_hydrolase_fold"/>
</dbReference>
<dbReference type="GO" id="GO:0006508">
    <property type="term" value="P:proteolysis"/>
    <property type="evidence" value="ECO:0007669"/>
    <property type="project" value="UniProtKB-KW"/>
</dbReference>
<dbReference type="KEGG" id="cqu:CpipJ_CPIJ006124"/>
<dbReference type="InterPro" id="IPR042269">
    <property type="entry name" value="Ser_carbopepase_S28_SKS"/>
</dbReference>
<evidence type="ECO:0000256" key="4">
    <source>
        <dbReference type="ARBA" id="ARBA00022801"/>
    </source>
</evidence>
<evidence type="ECO:0000256" key="3">
    <source>
        <dbReference type="ARBA" id="ARBA00022729"/>
    </source>
</evidence>
<dbReference type="OMA" id="WIMFESI"/>
<dbReference type="InterPro" id="IPR008758">
    <property type="entry name" value="Peptidase_S28"/>
</dbReference>
<dbReference type="Gene3D" id="1.20.120.980">
    <property type="entry name" value="Serine carboxypeptidase S28, SKS domain"/>
    <property type="match status" value="1"/>
</dbReference>
<comment type="similarity">
    <text evidence="1">Belongs to the peptidase S28 family.</text>
</comment>
<dbReference type="PANTHER" id="PTHR11010:SF5">
    <property type="entry name" value="RE36938P-RELATED"/>
    <property type="match status" value="1"/>
</dbReference>
<dbReference type="OrthoDB" id="1735038at2759"/>
<sequence>MRSLFVVALLVASAFAAVPRTNPSKANLQTSRRLLEQLVTRGMPQTPRKPASEAPSKRIVIENFFTTRIDHFDPQNTAEWTLRYLAVTDYYQPGGPILIWLGGNAPIQPYMVDESSLIYDMAREMHGASWVTSDTSTENLRFLNTDQILADLAEFVTYLRREVTRNENAHVLVSGVGYGGSLATWFRVRYPHLADAAWSSGGLHNALMDFQEFAEAWGQTLIDFGSQECYNEIFVAFHVMQNLIDAGREEILHERLNLCTEIDTEDRLQVQFFFITMMTSIELLDSFSEVCNDLTGVDTPTALDSFADWFNNKFHAQDDCAVIDPATFIDWLRDDDWYSPFVQMGARQIFYQECTEFGWFLTTDSDQQPFGNRVTVDAYSELCTRVFGDWIMFESIYHGTQRANNRFGALAPNVNNIHFTNGGEDPFRMLSIRNDLNAQALHDLIPNELIGSDVWAISDLDSKELVAVKRRLKSVLANYLFPHGPRQTPVEN</sequence>
<dbReference type="GO" id="GO:0008239">
    <property type="term" value="F:dipeptidyl-peptidase activity"/>
    <property type="evidence" value="ECO:0007669"/>
    <property type="project" value="TreeGrafter"/>
</dbReference>
<name>B0WGS8_CULQU</name>
<feature type="chain" id="PRO_5011407989" evidence="6">
    <location>
        <begin position="17"/>
        <end position="492"/>
    </location>
</feature>
<evidence type="ECO:0000256" key="2">
    <source>
        <dbReference type="ARBA" id="ARBA00022670"/>
    </source>
</evidence>
<keyword evidence="9" id="KW-1185">Reference proteome</keyword>
<evidence type="ECO:0000313" key="7">
    <source>
        <dbReference type="EMBL" id="EDS27183.1"/>
    </source>
</evidence>
<dbReference type="HOGENOM" id="CLU_020959_3_0_1"/>
<feature type="signal peptide" evidence="6">
    <location>
        <begin position="1"/>
        <end position="16"/>
    </location>
</feature>
<gene>
    <name evidence="8" type="primary">6038069</name>
    <name evidence="7" type="ORF">CpipJ_CPIJ006124</name>
</gene>
<evidence type="ECO:0000256" key="1">
    <source>
        <dbReference type="ARBA" id="ARBA00011079"/>
    </source>
</evidence>
<dbReference type="GO" id="GO:0004180">
    <property type="term" value="F:carboxypeptidase activity"/>
    <property type="evidence" value="ECO:0007669"/>
    <property type="project" value="UniProtKB-KW"/>
</dbReference>
<dbReference type="ESTHER" id="culqu-b0wgs8">
    <property type="family name" value="Prolylcarboxypeptidase"/>
</dbReference>
<dbReference type="PANTHER" id="PTHR11010">
    <property type="entry name" value="PROTEASE S28 PRO-X CARBOXYPEPTIDASE-RELATED"/>
    <property type="match status" value="1"/>
</dbReference>
<reference evidence="7" key="1">
    <citation type="submission" date="2007-03" db="EMBL/GenBank/DDBJ databases">
        <title>Annotation of Culex pipiens quinquefasciatus.</title>
        <authorList>
            <consortium name="The Broad Institute Genome Sequencing Platform"/>
            <person name="Atkinson P.W."/>
            <person name="Hemingway J."/>
            <person name="Christensen B.M."/>
            <person name="Higgs S."/>
            <person name="Kodira C."/>
            <person name="Hannick L."/>
            <person name="Megy K."/>
            <person name="O'Leary S."/>
            <person name="Pearson M."/>
            <person name="Haas B.J."/>
            <person name="Mauceli E."/>
            <person name="Wortman J.R."/>
            <person name="Lee N.H."/>
            <person name="Guigo R."/>
            <person name="Stanke M."/>
            <person name="Alvarado L."/>
            <person name="Amedeo P."/>
            <person name="Antoine C.H."/>
            <person name="Arensburger P."/>
            <person name="Bidwell S.L."/>
            <person name="Crawford M."/>
            <person name="Camaro F."/>
            <person name="Devon K."/>
            <person name="Engels R."/>
            <person name="Hammond M."/>
            <person name="Howarth C."/>
            <person name="Koehrsen M."/>
            <person name="Lawson D."/>
            <person name="Montgomery P."/>
            <person name="Nene V."/>
            <person name="Nusbaum C."/>
            <person name="Puiu D."/>
            <person name="Romero-Severson J."/>
            <person name="Severson D.W."/>
            <person name="Shumway M."/>
            <person name="Sisk P."/>
            <person name="Stolte C."/>
            <person name="Zeng Q."/>
            <person name="Eisenstadt E."/>
            <person name="Fraser-Liggett C."/>
            <person name="Strausberg R."/>
            <person name="Galagan J."/>
            <person name="Birren B."/>
            <person name="Collins F.H."/>
        </authorList>
    </citation>
    <scope>NUCLEOTIDE SEQUENCE [LARGE SCALE GENOMIC DNA]</scope>
    <source>
        <strain evidence="7">JHB</strain>
    </source>
</reference>
<dbReference type="GO" id="GO:0070008">
    <property type="term" value="F:serine-type exopeptidase activity"/>
    <property type="evidence" value="ECO:0007669"/>
    <property type="project" value="InterPro"/>
</dbReference>
<dbReference type="InParanoid" id="B0WGS8"/>
<evidence type="ECO:0000256" key="5">
    <source>
        <dbReference type="ARBA" id="ARBA00023180"/>
    </source>
</evidence>
<evidence type="ECO:0000313" key="9">
    <source>
        <dbReference type="Proteomes" id="UP000002320"/>
    </source>
</evidence>
<dbReference type="VEuPathDB" id="VectorBase:CQUJHB004032"/>
<keyword evidence="3 6" id="KW-0732">Signal</keyword>
<dbReference type="VEuPathDB" id="VectorBase:CPIJ006124"/>
<dbReference type="Proteomes" id="UP000002320">
    <property type="component" value="Unassembled WGS sequence"/>
</dbReference>
<keyword evidence="7" id="KW-0121">Carboxypeptidase</keyword>
<dbReference type="eggNOG" id="KOG2182">
    <property type="taxonomic scope" value="Eukaryota"/>
</dbReference>
<keyword evidence="2" id="KW-0645">Protease</keyword>
<organism>
    <name type="scientific">Culex quinquefasciatus</name>
    <name type="common">Southern house mosquito</name>
    <name type="synonym">Culex pungens</name>
    <dbReference type="NCBI Taxonomy" id="7176"/>
    <lineage>
        <taxon>Eukaryota</taxon>
        <taxon>Metazoa</taxon>
        <taxon>Ecdysozoa</taxon>
        <taxon>Arthropoda</taxon>
        <taxon>Hexapoda</taxon>
        <taxon>Insecta</taxon>
        <taxon>Pterygota</taxon>
        <taxon>Neoptera</taxon>
        <taxon>Endopterygota</taxon>
        <taxon>Diptera</taxon>
        <taxon>Nematocera</taxon>
        <taxon>Culicoidea</taxon>
        <taxon>Culicidae</taxon>
        <taxon>Culicinae</taxon>
        <taxon>Culicini</taxon>
        <taxon>Culex</taxon>
        <taxon>Culex</taxon>
    </lineage>
</organism>
<dbReference type="EMBL" id="DS231929">
    <property type="protein sequence ID" value="EDS27183.1"/>
    <property type="molecule type" value="Genomic_DNA"/>
</dbReference>
<dbReference type="AlphaFoldDB" id="B0WGS8"/>
<keyword evidence="5" id="KW-0325">Glycoprotein</keyword>
<evidence type="ECO:0000313" key="8">
    <source>
        <dbReference type="EnsemblMetazoa" id="CPIJ006124-PA"/>
    </source>
</evidence>
<dbReference type="Gene3D" id="3.40.50.1820">
    <property type="entry name" value="alpha/beta hydrolase"/>
    <property type="match status" value="1"/>
</dbReference>